<proteinExistence type="predicted"/>
<gene>
    <name evidence="3" type="primary">bicra</name>
</gene>
<feature type="compositionally biased region" description="Low complexity" evidence="1">
    <location>
        <begin position="1399"/>
        <end position="1415"/>
    </location>
</feature>
<dbReference type="Proteomes" id="UP000005207">
    <property type="component" value="Linkage group LG14"/>
</dbReference>
<reference evidence="4" key="1">
    <citation type="submission" date="2012-01" db="EMBL/GenBank/DDBJ databases">
        <title>The Genome Sequence of Oreochromis niloticus (Nile Tilapia).</title>
        <authorList>
            <consortium name="Broad Institute Genome Assembly Team"/>
            <consortium name="Broad Institute Sequencing Platform"/>
            <person name="Di Palma F."/>
            <person name="Johnson J."/>
            <person name="Lander E.S."/>
            <person name="Lindblad-Toh K."/>
        </authorList>
    </citation>
    <scope>NUCLEOTIDE SEQUENCE [LARGE SCALE GENOMIC DNA]</scope>
</reference>
<feature type="compositionally biased region" description="Low complexity" evidence="1">
    <location>
        <begin position="1469"/>
        <end position="1489"/>
    </location>
</feature>
<feature type="region of interest" description="Disordered" evidence="1">
    <location>
        <begin position="1731"/>
        <end position="1798"/>
    </location>
</feature>
<reference evidence="3" key="3">
    <citation type="submission" date="2025-09" db="UniProtKB">
        <authorList>
            <consortium name="Ensembl"/>
        </authorList>
    </citation>
    <scope>IDENTIFICATION</scope>
</reference>
<feature type="compositionally biased region" description="Gly residues" evidence="1">
    <location>
        <begin position="67"/>
        <end position="77"/>
    </location>
</feature>
<evidence type="ECO:0000259" key="2">
    <source>
        <dbReference type="Pfam" id="PF15249"/>
    </source>
</evidence>
<dbReference type="InterPro" id="IPR015671">
    <property type="entry name" value="GSCR1_dom"/>
</dbReference>
<reference evidence="3" key="2">
    <citation type="submission" date="2025-08" db="UniProtKB">
        <authorList>
            <consortium name="Ensembl"/>
        </authorList>
    </citation>
    <scope>IDENTIFICATION</scope>
</reference>
<dbReference type="PANTHER" id="PTHR15572:SF1">
    <property type="entry name" value="BRD4-INTERACTING CHROMATIN-REMODELING COMPLEX-ASSOCIATED PROTEIN"/>
    <property type="match status" value="1"/>
</dbReference>
<accession>A0A669AX53</accession>
<feature type="region of interest" description="Disordered" evidence="1">
    <location>
        <begin position="720"/>
        <end position="859"/>
    </location>
</feature>
<feature type="compositionally biased region" description="Polar residues" evidence="1">
    <location>
        <begin position="1452"/>
        <end position="1461"/>
    </location>
</feature>
<dbReference type="Pfam" id="PF15249">
    <property type="entry name" value="GLTSCR1"/>
    <property type="match status" value="1"/>
</dbReference>
<protein>
    <submittedName>
        <fullName evidence="3">BRD4 interacting chromatin remodeling complex associated protein</fullName>
    </submittedName>
</protein>
<feature type="compositionally biased region" description="Basic residues" evidence="1">
    <location>
        <begin position="1648"/>
        <end position="1659"/>
    </location>
</feature>
<evidence type="ECO:0000313" key="4">
    <source>
        <dbReference type="Proteomes" id="UP000005207"/>
    </source>
</evidence>
<feature type="compositionally biased region" description="Low complexity" evidence="1">
    <location>
        <begin position="1755"/>
        <end position="1777"/>
    </location>
</feature>
<feature type="region of interest" description="Disordered" evidence="1">
    <location>
        <begin position="1452"/>
        <end position="1567"/>
    </location>
</feature>
<evidence type="ECO:0000256" key="1">
    <source>
        <dbReference type="SAM" id="MobiDB-lite"/>
    </source>
</evidence>
<keyword evidence="4" id="KW-1185">Reference proteome</keyword>
<feature type="region of interest" description="Disordered" evidence="1">
    <location>
        <begin position="260"/>
        <end position="280"/>
    </location>
</feature>
<feature type="compositionally biased region" description="Low complexity" evidence="1">
    <location>
        <begin position="811"/>
        <end position="850"/>
    </location>
</feature>
<feature type="compositionally biased region" description="Basic and acidic residues" evidence="1">
    <location>
        <begin position="1626"/>
        <end position="1647"/>
    </location>
</feature>
<feature type="region of interest" description="Disordered" evidence="1">
    <location>
        <begin position="1617"/>
        <end position="1713"/>
    </location>
</feature>
<name>A0A669AX53_ORENI</name>
<organism evidence="3 4">
    <name type="scientific">Oreochromis niloticus</name>
    <name type="common">Nile tilapia</name>
    <name type="synonym">Tilapia nilotica</name>
    <dbReference type="NCBI Taxonomy" id="8128"/>
    <lineage>
        <taxon>Eukaryota</taxon>
        <taxon>Metazoa</taxon>
        <taxon>Chordata</taxon>
        <taxon>Craniata</taxon>
        <taxon>Vertebrata</taxon>
        <taxon>Euteleostomi</taxon>
        <taxon>Actinopterygii</taxon>
        <taxon>Neopterygii</taxon>
        <taxon>Teleostei</taxon>
        <taxon>Neoteleostei</taxon>
        <taxon>Acanthomorphata</taxon>
        <taxon>Ovalentaria</taxon>
        <taxon>Cichlomorphae</taxon>
        <taxon>Cichliformes</taxon>
        <taxon>Cichlidae</taxon>
        <taxon>African cichlids</taxon>
        <taxon>Pseudocrenilabrinae</taxon>
        <taxon>Oreochromini</taxon>
        <taxon>Oreochromis</taxon>
    </lineage>
</organism>
<feature type="region of interest" description="Disordered" evidence="1">
    <location>
        <begin position="1394"/>
        <end position="1432"/>
    </location>
</feature>
<evidence type="ECO:0000313" key="3">
    <source>
        <dbReference type="Ensembl" id="ENSONIP00000027700.1"/>
    </source>
</evidence>
<feature type="compositionally biased region" description="Gly residues" evidence="1">
    <location>
        <begin position="270"/>
        <end position="280"/>
    </location>
</feature>
<feature type="compositionally biased region" description="Basic residues" evidence="1">
    <location>
        <begin position="1733"/>
        <end position="1748"/>
    </location>
</feature>
<feature type="region of interest" description="Disordered" evidence="1">
    <location>
        <begin position="61"/>
        <end position="83"/>
    </location>
</feature>
<feature type="domain" description="GLTSCR protein conserved" evidence="2">
    <location>
        <begin position="1086"/>
        <end position="1185"/>
    </location>
</feature>
<dbReference type="GO" id="GO:0045893">
    <property type="term" value="P:positive regulation of DNA-templated transcription"/>
    <property type="evidence" value="ECO:0007669"/>
    <property type="project" value="TreeGrafter"/>
</dbReference>
<dbReference type="Ensembl" id="ENSONIT00000045398.1">
    <property type="protein sequence ID" value="ENSONIP00000027700.1"/>
    <property type="gene ID" value="ENSONIG00000004046.2"/>
</dbReference>
<feature type="compositionally biased region" description="Pro residues" evidence="1">
    <location>
        <begin position="1307"/>
        <end position="1316"/>
    </location>
</feature>
<feature type="compositionally biased region" description="Polar residues" evidence="1">
    <location>
        <begin position="1322"/>
        <end position="1331"/>
    </location>
</feature>
<feature type="compositionally biased region" description="Low complexity" evidence="1">
    <location>
        <begin position="748"/>
        <end position="791"/>
    </location>
</feature>
<dbReference type="GeneTree" id="ENSGT00940000159112"/>
<feature type="compositionally biased region" description="Polar residues" evidence="1">
    <location>
        <begin position="1508"/>
        <end position="1519"/>
    </location>
</feature>
<feature type="compositionally biased region" description="Pro residues" evidence="1">
    <location>
        <begin position="1262"/>
        <end position="1273"/>
    </location>
</feature>
<dbReference type="InterPro" id="IPR052438">
    <property type="entry name" value="Chromatin_remod/trans_coact"/>
</dbReference>
<sequence length="1798" mass="188031">MDDEDGRCLLDVICDPEALNDFLHGSETHGHVPEVQPTAQLSANESTGLPRVSVDLDFLEDDDILGGSPGGEGGSNGIGTNHEPCDILQQSLAEANITEQSLQEAEAELDLGSFGIPGLTQVVQTLPDASLAGAGNNAVGVGIGVGGAATIFPGSATSTTATPPNATTDMLGSVLAQQGLQLQPQVMNKAISVQPFMQQVGLGNVTLQPISSLQALSNGSQSGHLGIGQIQVVGQPTVMTINQSGQPILAKAMSGYQLHQSGPEVSGAGPQPGLGGSGGGLLIQSNKATLGSPALNGPAVCVSSTNSSSGGTMTAPAGLVGFGNTLLSSGIGSQTQPQGQIMQNVIIQRTPPPIQPKPPQGGAIQPKLFKQQQQQPQPAPQVLQNDAHKALGLQQLPVSAAQNVAFLTGKPGSNVVLSTQATTPGTQFQQTLFKPQAAQPSGKPLSVHLLNQPSSIVIPSQTVLQGQNHQFLLPQLQAGGQILTQHPGGHIITSQGPGGQIIANQILTANQNINLGQVLTSQSHPGAAHILSAPIQLQPGQMGTPTLFQMPVTLAQSQNQTQTQTVSGHAQTVIQGMPIQNPLTMLSQVEGLSPAVSLQPALQPQPGGVPSSTVAATMAQGQPGECVTVLGSSTDQATHPTQQLVPQPSILAMQPASTVSTVTTASSSSPSMSVSTSSSVTAVGLVPPQAQQSPGRLLFTNQGPSMILSQESLQMFLQQVPSSGHQQPLKIHRMSPCPPATAPPVAESPQPSQSPLTLSQQIQSPHHQQQSRPPSQPQPSSQTPSRSCTPSSHPPLFIVHNQIAESPKPAPQGQPQQTPPQQTHIQVQLQPQSASQSASYQQDMPPMSQSPKPPPAQHQFTAAPVSACATTVVKTHVPIQGLTSDQQHNLQLVGAQIQTLSAISQPSPKQKQLLERLHQVQQNIMLQAKQPTQPQITTQFSSQQDVPLDKVVIASSSASTGTPAQLPSMLQPTSVLVKTPTASSDLQVFSGAQGQAGAMVNQTVTPASLTQPAQVQPKPGVISSVGGVTLGKGGMQIQVLGASLTQMPAPQPPASIQAQTTTIMKMPFSTEPSKEARMLEQLRKHQGSVLHPNYNAPFCSFEDTLHRLLPYHLYQGTANSSQDYQKVDDEFEKVSSQLLKRTQAMLDKYRYLLFAESKRLGPSAEMVMIDRMFIQEEKVALNQDRILAKERPEEFVANVRMLESVSSQQKLSSAEPTPVSGGVSAAVPAPAPAVAAAAAPAPAPAATPSAVPIIAPNPPPAPTPVSAPAPSPVSVPSAAPSHSPFPPTKLVIKQGGGSASVSWSSSCPPPPAPPVKPVAEPTSQISTVRTPASSSSFSTSSSNSQAADDDDALPQRTSKPPIKTYEARRRIGLKLKIKQDQTGFSKVVHNTALDPVHTPQPQLSSQSMSQTQPQSEAAVSQAKAHPLSTPSATVIRTQSPVCTTSSGLSVTISTSQCNPSLRGSVPPISASSSSTPSTHTWSSSTSSASIQMNGTMDHHDTGGVKHNPVSTATSSQTTCRLPLRKTYRENISPRVRPGVPGGGDENLSYPRTTPSPPRHEASTPPSERTVIASVKVEKRDREALLTHTDSSHETGRLGSAVQGLDEMDVFSRGIKTTQHHHLPQLLDREGAKERGEEHTDQETDVSKYKRLSGKNRHKAGGTFRMDQHAPGPPSPESSFTRDSLLPAKRCKSDSPDMDNASFSSGSPPDDSLNEHLQCAIDSILNLQQEPSTRGHHIKGGNSRPHQHQSQRPGGSAPSSHRPSVPSSSSASSSSSLAQHPQVGGRGHNGSLVPQTQSR</sequence>
<dbReference type="GO" id="GO:0016514">
    <property type="term" value="C:SWI/SNF complex"/>
    <property type="evidence" value="ECO:0007669"/>
    <property type="project" value="TreeGrafter"/>
</dbReference>
<feature type="compositionally biased region" description="Low complexity" evidence="1">
    <location>
        <begin position="1332"/>
        <end position="1346"/>
    </location>
</feature>
<dbReference type="PANTHER" id="PTHR15572">
    <property type="entry name" value="GLIOMA TUMOR SUPPRESSOR CANDIDATE REGION GENE 1"/>
    <property type="match status" value="1"/>
</dbReference>
<feature type="region of interest" description="Disordered" evidence="1">
    <location>
        <begin position="1262"/>
        <end position="1367"/>
    </location>
</feature>